<gene>
    <name evidence="2" type="ORF">H6G24_20010</name>
</gene>
<keyword evidence="3" id="KW-1185">Reference proteome</keyword>
<evidence type="ECO:0000259" key="1">
    <source>
        <dbReference type="SMART" id="SM00382"/>
    </source>
</evidence>
<sequence>MSKELLELFQEAYSNLELFPLMEKNEMEKFRVEYGDDLIADLNQLVEDSPNGDSKIIFTGHRGCGKSTLLAEFSRQIQNKYFVVLFSIADKIEMSAVNHINILFAIAVNLMSEAEARQVEIPQSTKEALYQWFATRTRTEELNLKAEAEIGFDLLKLISSKLKADAAVRDEIKQEFERKISDLVARINEIAALIQTATKQDVLVIIDDLDKLDLGRVNEIYKDNIKALCQPNFRIIYTIPIAVLRETFISTILTTETNDQIVVMPVLKIFEKGKNRLPHAQPRPETIKILGEVLQKRIASELIAEQTAEKIVIYSGGVLRELIRIAKECCRICLRLIRRNSAESIIIDDNILFQAINKIRNDFSIRLGRIDIDILQNVYKQFIPNDPKQPEFLDLLHGLYVLEYRTDETWYDVHPILIESLKNKGVIHVE</sequence>
<evidence type="ECO:0000313" key="2">
    <source>
        <dbReference type="EMBL" id="MBD2197762.1"/>
    </source>
</evidence>
<dbReference type="SMART" id="SM00382">
    <property type="entry name" value="AAA"/>
    <property type="match status" value="1"/>
</dbReference>
<feature type="domain" description="AAA+ ATPase" evidence="1">
    <location>
        <begin position="52"/>
        <end position="338"/>
    </location>
</feature>
<dbReference type="Pfam" id="PF13191">
    <property type="entry name" value="AAA_16"/>
    <property type="match status" value="1"/>
</dbReference>
<dbReference type="GO" id="GO:0005524">
    <property type="term" value="F:ATP binding"/>
    <property type="evidence" value="ECO:0007669"/>
    <property type="project" value="UniProtKB-KW"/>
</dbReference>
<dbReference type="EMBL" id="JACJQH010000032">
    <property type="protein sequence ID" value="MBD2197762.1"/>
    <property type="molecule type" value="Genomic_DNA"/>
</dbReference>
<dbReference type="SUPFAM" id="SSF52540">
    <property type="entry name" value="P-loop containing nucleoside triphosphate hydrolases"/>
    <property type="match status" value="1"/>
</dbReference>
<protein>
    <submittedName>
        <fullName evidence="2">ATP-binding protein</fullName>
    </submittedName>
</protein>
<dbReference type="InterPro" id="IPR003593">
    <property type="entry name" value="AAA+_ATPase"/>
</dbReference>
<reference evidence="2 3" key="1">
    <citation type="journal article" date="2020" name="ISME J.">
        <title>Comparative genomics reveals insights into cyanobacterial evolution and habitat adaptation.</title>
        <authorList>
            <person name="Chen M.Y."/>
            <person name="Teng W.K."/>
            <person name="Zhao L."/>
            <person name="Hu C.X."/>
            <person name="Zhou Y.K."/>
            <person name="Han B.P."/>
            <person name="Song L.R."/>
            <person name="Shu W.S."/>
        </authorList>
    </citation>
    <scope>NUCLEOTIDE SEQUENCE [LARGE SCALE GENOMIC DNA]</scope>
    <source>
        <strain evidence="2 3">FACHB-288</strain>
    </source>
</reference>
<name>A0ABR8ACL9_9CYAN</name>
<dbReference type="InterPro" id="IPR041664">
    <property type="entry name" value="AAA_16"/>
</dbReference>
<keyword evidence="2" id="KW-0067">ATP-binding</keyword>
<dbReference type="Proteomes" id="UP000658514">
    <property type="component" value="Unassembled WGS sequence"/>
</dbReference>
<organism evidence="2 3">
    <name type="scientific">Calothrix parietina FACHB-288</name>
    <dbReference type="NCBI Taxonomy" id="2692896"/>
    <lineage>
        <taxon>Bacteria</taxon>
        <taxon>Bacillati</taxon>
        <taxon>Cyanobacteriota</taxon>
        <taxon>Cyanophyceae</taxon>
        <taxon>Nostocales</taxon>
        <taxon>Calotrichaceae</taxon>
        <taxon>Calothrix</taxon>
    </lineage>
</organism>
<proteinExistence type="predicted"/>
<accession>A0ABR8ACL9</accession>
<dbReference type="RefSeq" id="WP_190544944.1">
    <property type="nucleotide sequence ID" value="NZ_CAWPNO010000065.1"/>
</dbReference>
<keyword evidence="2" id="KW-0547">Nucleotide-binding</keyword>
<comment type="caution">
    <text evidence="2">The sequence shown here is derived from an EMBL/GenBank/DDBJ whole genome shotgun (WGS) entry which is preliminary data.</text>
</comment>
<dbReference type="Gene3D" id="3.40.50.300">
    <property type="entry name" value="P-loop containing nucleotide triphosphate hydrolases"/>
    <property type="match status" value="1"/>
</dbReference>
<evidence type="ECO:0000313" key="3">
    <source>
        <dbReference type="Proteomes" id="UP000658514"/>
    </source>
</evidence>
<dbReference type="InterPro" id="IPR027417">
    <property type="entry name" value="P-loop_NTPase"/>
</dbReference>